<comment type="subcellular location">
    <subcellularLocation>
        <location evidence="1">Membrane</location>
        <topology evidence="1">Multi-pass membrane protein</topology>
    </subcellularLocation>
</comment>
<keyword evidence="6 9" id="KW-0675">Receptor</keyword>
<dbReference type="Proteomes" id="UP000299084">
    <property type="component" value="Unassembled WGS sequence"/>
</dbReference>
<dbReference type="PANTHER" id="PTHR11334">
    <property type="entry name" value="MAS-RELATED G-PROTEIN COUPLED RECEPTOR"/>
    <property type="match status" value="1"/>
</dbReference>
<sequence length="239" mass="25640">MAGNSSKEWHVVNPEDIDEGGGCGEWSGPGAKRTIRARRVVVPTHTVREVLSTLVLFACVGSIAGNSLVVWLLGVCGQRGTMGTYILHLAAADLLFLFCSAVLTILNATAWAARVHHLGLLAVSCAKYLAYMEGLSLLTAASAQPCLWLLPCLEPGPLAPAPSGSTVDTIFHILMLVSFTPLMALSSTSLFIQVQKSPRPRQRQPTQLYVVTLVCVFVLLVCTLPLGISGFLLYWLDPP</sequence>
<organism evidence="9 10">
    <name type="scientific">Camelus dromedarius</name>
    <name type="common">Dromedary</name>
    <name type="synonym">Arabian camel</name>
    <dbReference type="NCBI Taxonomy" id="9838"/>
    <lineage>
        <taxon>Eukaryota</taxon>
        <taxon>Metazoa</taxon>
        <taxon>Chordata</taxon>
        <taxon>Craniata</taxon>
        <taxon>Vertebrata</taxon>
        <taxon>Euteleostomi</taxon>
        <taxon>Mammalia</taxon>
        <taxon>Eutheria</taxon>
        <taxon>Laurasiatheria</taxon>
        <taxon>Artiodactyla</taxon>
        <taxon>Tylopoda</taxon>
        <taxon>Camelidae</taxon>
        <taxon>Camelus</taxon>
    </lineage>
</organism>
<name>A0A5N4BYC3_CAMDR</name>
<dbReference type="EMBL" id="JWIN03000075">
    <property type="protein sequence ID" value="KAB1251620.1"/>
    <property type="molecule type" value="Genomic_DNA"/>
</dbReference>
<feature type="transmembrane region" description="Helical" evidence="8">
    <location>
        <begin position="170"/>
        <end position="192"/>
    </location>
</feature>
<keyword evidence="3 8" id="KW-1133">Transmembrane helix</keyword>
<dbReference type="GO" id="GO:0004930">
    <property type="term" value="F:G protein-coupled receptor activity"/>
    <property type="evidence" value="ECO:0007669"/>
    <property type="project" value="UniProtKB-KW"/>
</dbReference>
<accession>A0A5N4BYC3</accession>
<feature type="transmembrane region" description="Helical" evidence="8">
    <location>
        <begin position="208"/>
        <end position="236"/>
    </location>
</feature>
<evidence type="ECO:0000256" key="3">
    <source>
        <dbReference type="ARBA" id="ARBA00022989"/>
    </source>
</evidence>
<feature type="transmembrane region" description="Helical" evidence="8">
    <location>
        <begin position="54"/>
        <end position="73"/>
    </location>
</feature>
<comment type="caution">
    <text evidence="9">The sequence shown here is derived from an EMBL/GenBank/DDBJ whole genome shotgun (WGS) entry which is preliminary data.</text>
</comment>
<evidence type="ECO:0000256" key="2">
    <source>
        <dbReference type="ARBA" id="ARBA00022692"/>
    </source>
</evidence>
<evidence type="ECO:0000256" key="1">
    <source>
        <dbReference type="ARBA" id="ARBA00004141"/>
    </source>
</evidence>
<gene>
    <name evidence="9" type="ORF">Cadr_000030419</name>
</gene>
<feature type="transmembrane region" description="Helical" evidence="8">
    <location>
        <begin position="128"/>
        <end position="150"/>
    </location>
</feature>
<keyword evidence="10" id="KW-1185">Reference proteome</keyword>
<dbReference type="InterPro" id="IPR000276">
    <property type="entry name" value="GPCR_Rhodpsn"/>
</dbReference>
<dbReference type="Gene3D" id="1.20.1070.10">
    <property type="entry name" value="Rhodopsin 7-helix transmembrane proteins"/>
    <property type="match status" value="1"/>
</dbReference>
<evidence type="ECO:0000256" key="4">
    <source>
        <dbReference type="ARBA" id="ARBA00023040"/>
    </source>
</evidence>
<evidence type="ECO:0000256" key="6">
    <source>
        <dbReference type="ARBA" id="ARBA00023170"/>
    </source>
</evidence>
<reference evidence="9 10" key="1">
    <citation type="journal article" date="2019" name="Mol. Ecol. Resour.">
        <title>Improving Illumina assemblies with Hi-C and long reads: an example with the North African dromedary.</title>
        <authorList>
            <person name="Elbers J.P."/>
            <person name="Rogers M.F."/>
            <person name="Perelman P.L."/>
            <person name="Proskuryakova A.A."/>
            <person name="Serdyukova N.A."/>
            <person name="Johnson W.E."/>
            <person name="Horin P."/>
            <person name="Corander J."/>
            <person name="Murphy D."/>
            <person name="Burger P.A."/>
        </authorList>
    </citation>
    <scope>NUCLEOTIDE SEQUENCE [LARGE SCALE GENOMIC DNA]</scope>
    <source>
        <strain evidence="9">Drom800</strain>
        <tissue evidence="9">Blood</tissue>
    </source>
</reference>
<dbReference type="GO" id="GO:0005886">
    <property type="term" value="C:plasma membrane"/>
    <property type="evidence" value="ECO:0007669"/>
    <property type="project" value="TreeGrafter"/>
</dbReference>
<dbReference type="AlphaFoldDB" id="A0A5N4BYC3"/>
<protein>
    <submittedName>
        <fullName evidence="9">Mas-related G-protein coupled receptor member D</fullName>
    </submittedName>
</protein>
<evidence type="ECO:0000313" key="9">
    <source>
        <dbReference type="EMBL" id="KAB1251620.1"/>
    </source>
</evidence>
<feature type="transmembrane region" description="Helical" evidence="8">
    <location>
        <begin position="85"/>
        <end position="108"/>
    </location>
</feature>
<evidence type="ECO:0000256" key="8">
    <source>
        <dbReference type="SAM" id="Phobius"/>
    </source>
</evidence>
<dbReference type="InterPro" id="IPR026234">
    <property type="entry name" value="MRGPCRFAMILY"/>
</dbReference>
<dbReference type="SUPFAM" id="SSF81321">
    <property type="entry name" value="Family A G protein-coupled receptor-like"/>
    <property type="match status" value="1"/>
</dbReference>
<evidence type="ECO:0000256" key="7">
    <source>
        <dbReference type="ARBA" id="ARBA00023224"/>
    </source>
</evidence>
<dbReference type="PRINTS" id="PR00237">
    <property type="entry name" value="GPCRRHODOPSN"/>
</dbReference>
<keyword evidence="2 8" id="KW-0812">Transmembrane</keyword>
<keyword evidence="7" id="KW-0807">Transducer</keyword>
<keyword evidence="5 8" id="KW-0472">Membrane</keyword>
<evidence type="ECO:0000256" key="5">
    <source>
        <dbReference type="ARBA" id="ARBA00023136"/>
    </source>
</evidence>
<keyword evidence="4" id="KW-0297">G-protein coupled receptor</keyword>
<dbReference type="PANTHER" id="PTHR11334:SF62">
    <property type="entry name" value="G-PROTEIN COUPLED RECEPTORS FAMILY 1 PROFILE DOMAIN-CONTAINING PROTEIN"/>
    <property type="match status" value="1"/>
</dbReference>
<proteinExistence type="predicted"/>
<evidence type="ECO:0000313" key="10">
    <source>
        <dbReference type="Proteomes" id="UP000299084"/>
    </source>
</evidence>